<evidence type="ECO:0000313" key="3">
    <source>
        <dbReference type="Proteomes" id="UP000199251"/>
    </source>
</evidence>
<evidence type="ECO:0000256" key="1">
    <source>
        <dbReference type="SAM" id="MobiDB-lite"/>
    </source>
</evidence>
<gene>
    <name evidence="2" type="ORF">BN1232_06127</name>
</gene>
<sequence>MTITVYGTAHTLGAFRACPHGDAIAYAATLESNGPAAVAAILTQLRRRRYLTDHAANRVPPSRGARHPERQRSHRRYDLHT</sequence>
<dbReference type="RefSeq" id="WP_139043392.1">
    <property type="nucleotide sequence ID" value="NZ_CTEE01000002.1"/>
</dbReference>
<reference evidence="2 3" key="1">
    <citation type="submission" date="2015-03" db="EMBL/GenBank/DDBJ databases">
        <authorList>
            <person name="Urmite Genomes"/>
        </authorList>
    </citation>
    <scope>NUCLEOTIDE SEQUENCE [LARGE SCALE GENOMIC DNA]</scope>
    <source>
        <strain evidence="2 3">CSUR P1491</strain>
    </source>
</reference>
<name>A0A0E4CRF1_MYCLN</name>
<dbReference type="OrthoDB" id="10009566at2"/>
<feature type="region of interest" description="Disordered" evidence="1">
    <location>
        <begin position="53"/>
        <end position="81"/>
    </location>
</feature>
<dbReference type="Proteomes" id="UP000199251">
    <property type="component" value="Unassembled WGS sequence"/>
</dbReference>
<evidence type="ECO:0000313" key="2">
    <source>
        <dbReference type="EMBL" id="CQD24256.1"/>
    </source>
</evidence>
<feature type="compositionally biased region" description="Basic and acidic residues" evidence="1">
    <location>
        <begin position="66"/>
        <end position="81"/>
    </location>
</feature>
<protein>
    <submittedName>
        <fullName evidence="2">Uncharacterized protein</fullName>
    </submittedName>
</protein>
<accession>A0A0E4CRF1</accession>
<dbReference type="STRING" id="141349.BN1232_06127"/>
<proteinExistence type="predicted"/>
<dbReference type="EMBL" id="CTEE01000002">
    <property type="protein sequence ID" value="CQD24256.1"/>
    <property type="molecule type" value="Genomic_DNA"/>
</dbReference>
<dbReference type="AlphaFoldDB" id="A0A0E4CRF1"/>
<organism evidence="2 3">
    <name type="scientific">Mycobacterium lentiflavum</name>
    <dbReference type="NCBI Taxonomy" id="141349"/>
    <lineage>
        <taxon>Bacteria</taxon>
        <taxon>Bacillati</taxon>
        <taxon>Actinomycetota</taxon>
        <taxon>Actinomycetes</taxon>
        <taxon>Mycobacteriales</taxon>
        <taxon>Mycobacteriaceae</taxon>
        <taxon>Mycobacterium</taxon>
        <taxon>Mycobacterium simiae complex</taxon>
    </lineage>
</organism>